<dbReference type="GO" id="GO:0016740">
    <property type="term" value="F:transferase activity"/>
    <property type="evidence" value="ECO:0007669"/>
    <property type="project" value="UniProtKB-KW"/>
</dbReference>
<dbReference type="EMBL" id="LNQE01001847">
    <property type="protein sequence ID" value="KUG04483.1"/>
    <property type="molecule type" value="Genomic_DNA"/>
</dbReference>
<dbReference type="InterPro" id="IPR037171">
    <property type="entry name" value="NagB/RpiA_transferase-like"/>
</dbReference>
<proteinExistence type="predicted"/>
<protein>
    <submittedName>
        <fullName evidence="1">4-hydroxybutyrate coenzyme a transferase</fullName>
    </submittedName>
</protein>
<dbReference type="SUPFAM" id="SSF100950">
    <property type="entry name" value="NagB/RpiA/CoA transferase-like"/>
    <property type="match status" value="1"/>
</dbReference>
<reference evidence="1" key="1">
    <citation type="journal article" date="2015" name="Proc. Natl. Acad. Sci. U.S.A.">
        <title>Networks of energetic and metabolic interactions define dynamics in microbial communities.</title>
        <authorList>
            <person name="Embree M."/>
            <person name="Liu J.K."/>
            <person name="Al-Bassam M.M."/>
            <person name="Zengler K."/>
        </authorList>
    </citation>
    <scope>NUCLEOTIDE SEQUENCE</scope>
</reference>
<sequence>MSLKYTDEYARKFTFAEEAVKVIKSGNRVIYAFGICSINELDRALAMRKDELQDVKIICNDMTCGYYAMDTDISGEHFKFYEGICPGVLESSLHEGGTKKAGKRTDTNSPDFDVRPGHVFMATVSPMDKNGYFWFGRNVAENQIYKKYYEIAEYVILEINERILEGNIPGQERIHISQADMIVGSNNDDLLQGFKKTGKYQLYHHKRTSANRAV</sequence>
<organism evidence="1">
    <name type="scientific">hydrocarbon metagenome</name>
    <dbReference type="NCBI Taxonomy" id="938273"/>
    <lineage>
        <taxon>unclassified sequences</taxon>
        <taxon>metagenomes</taxon>
        <taxon>ecological metagenomes</taxon>
    </lineage>
</organism>
<dbReference type="AlphaFoldDB" id="A0A0W8E7Q8"/>
<dbReference type="Gene3D" id="3.40.1080.10">
    <property type="entry name" value="Glutaconate Coenzyme A-transferase"/>
    <property type="match status" value="1"/>
</dbReference>
<gene>
    <name evidence="1" type="ORF">ASZ90_018109</name>
</gene>
<evidence type="ECO:0000313" key="1">
    <source>
        <dbReference type="EMBL" id="KUG04483.1"/>
    </source>
</evidence>
<name>A0A0W8E7Q8_9ZZZZ</name>
<comment type="caution">
    <text evidence="1">The sequence shown here is derived from an EMBL/GenBank/DDBJ whole genome shotgun (WGS) entry which is preliminary data.</text>
</comment>
<keyword evidence="1" id="KW-0808">Transferase</keyword>
<accession>A0A0W8E7Q8</accession>